<dbReference type="PANTHER" id="PTHR34986:SF1">
    <property type="entry name" value="PROTEIN YIAL"/>
    <property type="match status" value="1"/>
</dbReference>
<evidence type="ECO:0000313" key="1">
    <source>
        <dbReference type="EMBL" id="RCX19359.1"/>
    </source>
</evidence>
<dbReference type="NCBIfam" id="TIGR00022">
    <property type="entry name" value="YhcH/YjgK/YiaL family protein"/>
    <property type="match status" value="1"/>
</dbReference>
<dbReference type="Pfam" id="PF04074">
    <property type="entry name" value="DUF386"/>
    <property type="match status" value="1"/>
</dbReference>
<dbReference type="InterPro" id="IPR004375">
    <property type="entry name" value="NanQ/TabA/YiaL"/>
</dbReference>
<dbReference type="Proteomes" id="UP000253034">
    <property type="component" value="Unassembled WGS sequence"/>
</dbReference>
<dbReference type="PANTHER" id="PTHR34986">
    <property type="entry name" value="EVOLVED BETA-GALACTOSIDASE SUBUNIT BETA"/>
    <property type="match status" value="1"/>
</dbReference>
<dbReference type="OrthoDB" id="9792756at2"/>
<comment type="caution">
    <text evidence="1">The sequence shown here is derived from an EMBL/GenBank/DDBJ whole genome shotgun (WGS) entry which is preliminary data.</text>
</comment>
<gene>
    <name evidence="1" type="ORF">DFR58_103104</name>
</gene>
<dbReference type="AlphaFoldDB" id="A0A369BCT6"/>
<proteinExistence type="predicted"/>
<dbReference type="GO" id="GO:0005829">
    <property type="term" value="C:cytosol"/>
    <property type="evidence" value="ECO:0007669"/>
    <property type="project" value="TreeGrafter"/>
</dbReference>
<dbReference type="RefSeq" id="WP_114296425.1">
    <property type="nucleotide sequence ID" value="NZ_QPJT01000003.1"/>
</dbReference>
<accession>A0A369BCT6</accession>
<organism evidence="1 2">
    <name type="scientific">Anaerobacterium chartisolvens</name>
    <dbReference type="NCBI Taxonomy" id="1297424"/>
    <lineage>
        <taxon>Bacteria</taxon>
        <taxon>Bacillati</taxon>
        <taxon>Bacillota</taxon>
        <taxon>Clostridia</taxon>
        <taxon>Eubacteriales</taxon>
        <taxon>Oscillospiraceae</taxon>
        <taxon>Anaerobacterium</taxon>
    </lineage>
</organism>
<dbReference type="EMBL" id="QPJT01000003">
    <property type="protein sequence ID" value="RCX19359.1"/>
    <property type="molecule type" value="Genomic_DNA"/>
</dbReference>
<name>A0A369BCT6_9FIRM</name>
<dbReference type="InterPro" id="IPR037012">
    <property type="entry name" value="NanQ/TabA/YiaL_sf"/>
</dbReference>
<sequence length="146" mass="16898">MIIDYFKNHQLYENNLKLLKEAFSFIKEVQDKPAGRYVKGDMLAMVQTGTTRSAQEVKLEAHKKHIDVQYVVSGEEVMEWENVSNLQTEIPYDPEKDIVFFEGSGVQIPIKEGMFYLVFPQDAHKPCTHIKTETSYKKVVLKIKAE</sequence>
<dbReference type="SUPFAM" id="SSF51197">
    <property type="entry name" value="Clavaminate synthase-like"/>
    <property type="match status" value="1"/>
</dbReference>
<keyword evidence="2" id="KW-1185">Reference proteome</keyword>
<dbReference type="Gene3D" id="2.60.120.370">
    <property type="entry name" value="YhcH/YjgK/YiaL"/>
    <property type="match status" value="1"/>
</dbReference>
<evidence type="ECO:0000313" key="2">
    <source>
        <dbReference type="Proteomes" id="UP000253034"/>
    </source>
</evidence>
<reference evidence="1 2" key="1">
    <citation type="submission" date="2018-07" db="EMBL/GenBank/DDBJ databases">
        <title>Genomic Encyclopedia of Type Strains, Phase IV (KMG-IV): sequencing the most valuable type-strain genomes for metagenomic binning, comparative biology and taxonomic classification.</title>
        <authorList>
            <person name="Goeker M."/>
        </authorList>
    </citation>
    <scope>NUCLEOTIDE SEQUENCE [LARGE SCALE GENOMIC DNA]</scope>
    <source>
        <strain evidence="1 2">DSM 27016</strain>
    </source>
</reference>
<protein>
    <submittedName>
        <fullName evidence="1">YhcH/YjgK/YiaL family protein</fullName>
    </submittedName>
</protein>